<accession>A0A166M623</accession>
<dbReference type="STRING" id="436010.A0A166M623"/>
<organism evidence="2 3">
    <name type="scientific">Athelia psychrophila</name>
    <dbReference type="NCBI Taxonomy" id="1759441"/>
    <lineage>
        <taxon>Eukaryota</taxon>
        <taxon>Fungi</taxon>
        <taxon>Dikarya</taxon>
        <taxon>Basidiomycota</taxon>
        <taxon>Agaricomycotina</taxon>
        <taxon>Agaricomycetes</taxon>
        <taxon>Agaricomycetidae</taxon>
        <taxon>Atheliales</taxon>
        <taxon>Atheliaceae</taxon>
        <taxon>Athelia</taxon>
    </lineage>
</organism>
<evidence type="ECO:0000256" key="1">
    <source>
        <dbReference type="SAM" id="Phobius"/>
    </source>
</evidence>
<dbReference type="InterPro" id="IPR036291">
    <property type="entry name" value="NAD(P)-bd_dom_sf"/>
</dbReference>
<keyword evidence="1" id="KW-0472">Membrane</keyword>
<keyword evidence="1" id="KW-0812">Transmembrane</keyword>
<dbReference type="PANTHER" id="PTHR43245:SF11">
    <property type="entry name" value="LD23561P"/>
    <property type="match status" value="1"/>
</dbReference>
<gene>
    <name evidence="2" type="ORF">FIBSPDRAFT_910204</name>
</gene>
<feature type="transmembrane region" description="Helical" evidence="1">
    <location>
        <begin position="189"/>
        <end position="210"/>
    </location>
</feature>
<dbReference type="SUPFAM" id="SSF51735">
    <property type="entry name" value="NAD(P)-binding Rossmann-fold domains"/>
    <property type="match status" value="1"/>
</dbReference>
<protein>
    <submittedName>
        <fullName evidence="2">NAD-P-binding protein</fullName>
    </submittedName>
</protein>
<dbReference type="InterPro" id="IPR050177">
    <property type="entry name" value="Lipid_A_modif_metabolic_enz"/>
</dbReference>
<keyword evidence="1" id="KW-1133">Transmembrane helix</keyword>
<proteinExistence type="predicted"/>
<dbReference type="Proteomes" id="UP000076532">
    <property type="component" value="Unassembled WGS sequence"/>
</dbReference>
<dbReference type="AlphaFoldDB" id="A0A166M623"/>
<dbReference type="EMBL" id="KV417531">
    <property type="protein sequence ID" value="KZP23674.1"/>
    <property type="molecule type" value="Genomic_DNA"/>
</dbReference>
<name>A0A166M623_9AGAM</name>
<dbReference type="PANTHER" id="PTHR43245">
    <property type="entry name" value="BIFUNCTIONAL POLYMYXIN RESISTANCE PROTEIN ARNA"/>
    <property type="match status" value="1"/>
</dbReference>
<keyword evidence="3" id="KW-1185">Reference proteome</keyword>
<evidence type="ECO:0000313" key="2">
    <source>
        <dbReference type="EMBL" id="KZP23674.1"/>
    </source>
</evidence>
<sequence length="415" mass="46609">MSSEKPNVLIFGGLNTASRALAAYLAPLQGDHLVANLRMVDKYSVMPPTTYVGAEFPRVLEQPNVEYRQANLTNRETIKTCFDPPAGMAPYDYVVDFTGEVLHNRTEEIYISTVFNIAVNVGAEAAERKVKAYIRVQPPFYETSDKGAHSEKEDIKPDGNLGIWWHESQRSLAAMKDLNLVVVRSGMAYGPYSILGILSPVLICAAVYGYKKQPMKTLWSPGKNPMNCVHTEDLSGAIWACAEWMAPLGREEADKLAGERIIFHNPKNKDKDIKFMQPHDKELKAPVFNIVDDSNLTHVKVGETMATFFGTTHEFHNIIVNTAAKFKLDDVVEDVNEHHVGGWTEMLMAADPPITSTPLSAYMTSWQLKKHTLAYDNTKIKQIVGYQLKHPEFCHETLRDIVDKFKAEGIWPIIN</sequence>
<dbReference type="OrthoDB" id="16464at2759"/>
<evidence type="ECO:0000313" key="3">
    <source>
        <dbReference type="Proteomes" id="UP000076532"/>
    </source>
</evidence>
<reference evidence="2 3" key="1">
    <citation type="journal article" date="2016" name="Mol. Biol. Evol.">
        <title>Comparative Genomics of Early-Diverging Mushroom-Forming Fungi Provides Insights into the Origins of Lignocellulose Decay Capabilities.</title>
        <authorList>
            <person name="Nagy L.G."/>
            <person name="Riley R."/>
            <person name="Tritt A."/>
            <person name="Adam C."/>
            <person name="Daum C."/>
            <person name="Floudas D."/>
            <person name="Sun H."/>
            <person name="Yadav J.S."/>
            <person name="Pangilinan J."/>
            <person name="Larsson K.H."/>
            <person name="Matsuura K."/>
            <person name="Barry K."/>
            <person name="Labutti K."/>
            <person name="Kuo R."/>
            <person name="Ohm R.A."/>
            <person name="Bhattacharya S.S."/>
            <person name="Shirouzu T."/>
            <person name="Yoshinaga Y."/>
            <person name="Martin F.M."/>
            <person name="Grigoriev I.V."/>
            <person name="Hibbett D.S."/>
        </authorList>
    </citation>
    <scope>NUCLEOTIDE SEQUENCE [LARGE SCALE GENOMIC DNA]</scope>
    <source>
        <strain evidence="2 3">CBS 109695</strain>
    </source>
</reference>
<dbReference type="Gene3D" id="3.40.50.720">
    <property type="entry name" value="NAD(P)-binding Rossmann-like Domain"/>
    <property type="match status" value="1"/>
</dbReference>